<reference evidence="1 2" key="1">
    <citation type="journal article" date="2015" name="Genome Biol. Evol.">
        <title>Phylogenomic analyses indicate that early fungi evolved digesting cell walls of algal ancestors of land plants.</title>
        <authorList>
            <person name="Chang Y."/>
            <person name="Wang S."/>
            <person name="Sekimoto S."/>
            <person name="Aerts A.L."/>
            <person name="Choi C."/>
            <person name="Clum A."/>
            <person name="LaButti K.M."/>
            <person name="Lindquist E.A."/>
            <person name="Yee Ngan C."/>
            <person name="Ohm R.A."/>
            <person name="Salamov A.A."/>
            <person name="Grigoriev I.V."/>
            <person name="Spatafora J.W."/>
            <person name="Berbee M.L."/>
        </authorList>
    </citation>
    <scope>NUCLEOTIDE SEQUENCE [LARGE SCALE GENOMIC DNA]</scope>
    <source>
        <strain evidence="1 2">JEL478</strain>
    </source>
</reference>
<dbReference type="Proteomes" id="UP000070544">
    <property type="component" value="Unassembled WGS sequence"/>
</dbReference>
<evidence type="ECO:0000313" key="2">
    <source>
        <dbReference type="Proteomes" id="UP000070544"/>
    </source>
</evidence>
<name>A0A139AZ70_GONPJ</name>
<proteinExistence type="predicted"/>
<gene>
    <name evidence="1" type="ORF">M427DRAFT_50389</name>
</gene>
<protein>
    <recommendedName>
        <fullName evidence="3">Transcription factor domain-containing protein</fullName>
    </recommendedName>
</protein>
<evidence type="ECO:0008006" key="3">
    <source>
        <dbReference type="Google" id="ProtNLM"/>
    </source>
</evidence>
<organism evidence="1 2">
    <name type="scientific">Gonapodya prolifera (strain JEL478)</name>
    <name type="common">Monoblepharis prolifera</name>
    <dbReference type="NCBI Taxonomy" id="1344416"/>
    <lineage>
        <taxon>Eukaryota</taxon>
        <taxon>Fungi</taxon>
        <taxon>Fungi incertae sedis</taxon>
        <taxon>Chytridiomycota</taxon>
        <taxon>Chytridiomycota incertae sedis</taxon>
        <taxon>Monoblepharidomycetes</taxon>
        <taxon>Monoblepharidales</taxon>
        <taxon>Gonapodyaceae</taxon>
        <taxon>Gonapodya</taxon>
    </lineage>
</organism>
<sequence length="203" mass="23345">MSVLPREVTIFDGLPPAPSSTTMNNLITRYFVRKPELMLIHRSTFLSSPAQNPILAYSALAFAGASHEDPEVRNAARRVFYPRLQRLIRAEWESPSLETVIGMMHAEMLASHWKLWDQAYYLRARVAFSVTYLRLHSDDFDPRILNSPMGAYDPWILQETARRVYWMAMTMDGTVVSRAFHNASDSRMIDNESVWPMLMVGMS</sequence>
<keyword evidence="2" id="KW-1185">Reference proteome</keyword>
<dbReference type="EMBL" id="KQ965731">
    <property type="protein sequence ID" value="KXS22026.1"/>
    <property type="molecule type" value="Genomic_DNA"/>
</dbReference>
<dbReference type="AlphaFoldDB" id="A0A139AZ70"/>
<accession>A0A139AZ70</accession>
<dbReference type="CDD" id="cd12148">
    <property type="entry name" value="fungal_TF_MHR"/>
    <property type="match status" value="1"/>
</dbReference>
<evidence type="ECO:0000313" key="1">
    <source>
        <dbReference type="EMBL" id="KXS22026.1"/>
    </source>
</evidence>
<dbReference type="OrthoDB" id="2110361at2759"/>